<keyword evidence="2" id="KW-1185">Reference proteome</keyword>
<dbReference type="AlphaFoldDB" id="A0A1M6IS28"/>
<proteinExistence type="predicted"/>
<dbReference type="EMBL" id="FQZV01000022">
    <property type="protein sequence ID" value="SHJ37276.1"/>
    <property type="molecule type" value="Genomic_DNA"/>
</dbReference>
<protein>
    <submittedName>
        <fullName evidence="1">Uncharacterized protein</fullName>
    </submittedName>
</protein>
<name>A0A1M6IS28_9FIRM</name>
<dbReference type="OrthoDB" id="1954063at2"/>
<dbReference type="STRING" id="1121919.SAMN02745975_01948"/>
<organism evidence="1 2">
    <name type="scientific">Geosporobacter subterraneus DSM 17957</name>
    <dbReference type="NCBI Taxonomy" id="1121919"/>
    <lineage>
        <taxon>Bacteria</taxon>
        <taxon>Bacillati</taxon>
        <taxon>Bacillota</taxon>
        <taxon>Clostridia</taxon>
        <taxon>Peptostreptococcales</taxon>
        <taxon>Thermotaleaceae</taxon>
        <taxon>Geosporobacter</taxon>
    </lineage>
</organism>
<sequence>MNKKEKILLTVTLLMVALLFVKSFLLDEVKPKTEDELRFKQFVEKAVDENMGGFLKRNSIVKYRIVSIEQISQEGVSRIQYLDEQGKEYIEGTIRGQYRAKVRVYFLHLIPYREIKVLSREK</sequence>
<evidence type="ECO:0000313" key="2">
    <source>
        <dbReference type="Proteomes" id="UP000184536"/>
    </source>
</evidence>
<dbReference type="Proteomes" id="UP000184536">
    <property type="component" value="Unassembled WGS sequence"/>
</dbReference>
<dbReference type="RefSeq" id="WP_110941090.1">
    <property type="nucleotide sequence ID" value="NZ_FQZV01000022.1"/>
</dbReference>
<evidence type="ECO:0000313" key="1">
    <source>
        <dbReference type="EMBL" id="SHJ37276.1"/>
    </source>
</evidence>
<gene>
    <name evidence="1" type="ORF">SAMN02745975_01948</name>
</gene>
<accession>A0A1M6IS28</accession>
<reference evidence="2" key="1">
    <citation type="submission" date="2016-11" db="EMBL/GenBank/DDBJ databases">
        <authorList>
            <person name="Varghese N."/>
            <person name="Submissions S."/>
        </authorList>
    </citation>
    <scope>NUCLEOTIDE SEQUENCE [LARGE SCALE GENOMIC DNA]</scope>
    <source>
        <strain evidence="2">DSM 17957</strain>
    </source>
</reference>